<proteinExistence type="predicted"/>
<feature type="region of interest" description="Disordered" evidence="1">
    <location>
        <begin position="29"/>
        <end position="66"/>
    </location>
</feature>
<protein>
    <submittedName>
        <fullName evidence="2">Uncharacterized protein</fullName>
    </submittedName>
</protein>
<reference evidence="2" key="1">
    <citation type="submission" date="2020-03" db="EMBL/GenBank/DDBJ databases">
        <authorList>
            <person name="Weist P."/>
        </authorList>
    </citation>
    <scope>NUCLEOTIDE SEQUENCE</scope>
</reference>
<evidence type="ECO:0000313" key="2">
    <source>
        <dbReference type="EMBL" id="CAB1448567.1"/>
    </source>
</evidence>
<keyword evidence="3" id="KW-1185">Reference proteome</keyword>
<organism evidence="2 3">
    <name type="scientific">Pleuronectes platessa</name>
    <name type="common">European plaice</name>
    <dbReference type="NCBI Taxonomy" id="8262"/>
    <lineage>
        <taxon>Eukaryota</taxon>
        <taxon>Metazoa</taxon>
        <taxon>Chordata</taxon>
        <taxon>Craniata</taxon>
        <taxon>Vertebrata</taxon>
        <taxon>Euteleostomi</taxon>
        <taxon>Actinopterygii</taxon>
        <taxon>Neopterygii</taxon>
        <taxon>Teleostei</taxon>
        <taxon>Neoteleostei</taxon>
        <taxon>Acanthomorphata</taxon>
        <taxon>Carangaria</taxon>
        <taxon>Pleuronectiformes</taxon>
        <taxon>Pleuronectoidei</taxon>
        <taxon>Pleuronectidae</taxon>
        <taxon>Pleuronectes</taxon>
    </lineage>
</organism>
<gene>
    <name evidence="2" type="ORF">PLEPLA_LOCUS36219</name>
</gene>
<name>A0A9N7VFP0_PLEPL</name>
<sequence>MSAVLLRARQTRTCYPLRICTVYSTKRALPTQSPAKLSSRPRSNSLQEHIPASPADGSMTSSVQEGTRVCPPMMNVLQADLWVTEKQAPYVLPFGFMERVDNSRTGIFSYTVTSGELGEKRKRDLD</sequence>
<dbReference type="Proteomes" id="UP001153269">
    <property type="component" value="Unassembled WGS sequence"/>
</dbReference>
<accession>A0A9N7VFP0</accession>
<dbReference type="AlphaFoldDB" id="A0A9N7VFP0"/>
<feature type="compositionally biased region" description="Polar residues" evidence="1">
    <location>
        <begin position="30"/>
        <end position="47"/>
    </location>
</feature>
<dbReference type="EMBL" id="CADEAL010003982">
    <property type="protein sequence ID" value="CAB1448567.1"/>
    <property type="molecule type" value="Genomic_DNA"/>
</dbReference>
<comment type="caution">
    <text evidence="2">The sequence shown here is derived from an EMBL/GenBank/DDBJ whole genome shotgun (WGS) entry which is preliminary data.</text>
</comment>
<evidence type="ECO:0000256" key="1">
    <source>
        <dbReference type="SAM" id="MobiDB-lite"/>
    </source>
</evidence>
<evidence type="ECO:0000313" key="3">
    <source>
        <dbReference type="Proteomes" id="UP001153269"/>
    </source>
</evidence>